<dbReference type="PRINTS" id="PR00420">
    <property type="entry name" value="RNGMNOXGNASE"/>
</dbReference>
<comment type="caution">
    <text evidence="3">The sequence shown here is derived from an EMBL/GenBank/DDBJ whole genome shotgun (WGS) entry which is preliminary data.</text>
</comment>
<dbReference type="PANTHER" id="PTHR43747">
    <property type="entry name" value="FAD-BINDING PROTEIN"/>
    <property type="match status" value="1"/>
</dbReference>
<reference evidence="4" key="1">
    <citation type="journal article" date="2019" name="Int. J. Syst. Evol. Microbiol.">
        <title>The Global Catalogue of Microorganisms (GCM) 10K type strain sequencing project: providing services to taxonomists for standard genome sequencing and annotation.</title>
        <authorList>
            <consortium name="The Broad Institute Genomics Platform"/>
            <consortium name="The Broad Institute Genome Sequencing Center for Infectious Disease"/>
            <person name="Wu L."/>
            <person name="Ma J."/>
        </authorList>
    </citation>
    <scope>NUCLEOTIDE SEQUENCE [LARGE SCALE GENOMIC DNA]</scope>
    <source>
        <strain evidence="4">CCUG 55854</strain>
    </source>
</reference>
<keyword evidence="4" id="KW-1185">Reference proteome</keyword>
<gene>
    <name evidence="3" type="ORF">ACFQ2N_16920</name>
</gene>
<keyword evidence="3" id="KW-0560">Oxidoreductase</keyword>
<dbReference type="InterPro" id="IPR050816">
    <property type="entry name" value="Flavin-dep_Halogenase_NPB"/>
</dbReference>
<evidence type="ECO:0000313" key="3">
    <source>
        <dbReference type="EMBL" id="MFD1044034.1"/>
    </source>
</evidence>
<dbReference type="InterPro" id="IPR002938">
    <property type="entry name" value="FAD-bd"/>
</dbReference>
<dbReference type="RefSeq" id="WP_162378196.1">
    <property type="nucleotide sequence ID" value="NZ_JBHTKN010000019.1"/>
</dbReference>
<dbReference type="EC" id="1.-.-.-" evidence="3"/>
<evidence type="ECO:0000313" key="4">
    <source>
        <dbReference type="Proteomes" id="UP001597033"/>
    </source>
</evidence>
<organism evidence="3 4">
    <name type="scientific">Pseudoxanthomonas kaohsiungensis</name>
    <dbReference type="NCBI Taxonomy" id="283923"/>
    <lineage>
        <taxon>Bacteria</taxon>
        <taxon>Pseudomonadati</taxon>
        <taxon>Pseudomonadota</taxon>
        <taxon>Gammaproteobacteria</taxon>
        <taxon>Lysobacterales</taxon>
        <taxon>Lysobacteraceae</taxon>
        <taxon>Pseudoxanthomonas</taxon>
    </lineage>
</organism>
<name>A0ABW3M3T2_9GAMM</name>
<dbReference type="SUPFAM" id="SSF51905">
    <property type="entry name" value="FAD/NAD(P)-binding domain"/>
    <property type="match status" value="1"/>
</dbReference>
<dbReference type="InterPro" id="IPR036188">
    <property type="entry name" value="FAD/NAD-bd_sf"/>
</dbReference>
<dbReference type="Gene3D" id="3.50.50.60">
    <property type="entry name" value="FAD/NAD(P)-binding domain"/>
    <property type="match status" value="1"/>
</dbReference>
<feature type="domain" description="FAD-binding" evidence="2">
    <location>
        <begin position="32"/>
        <end position="361"/>
    </location>
</feature>
<evidence type="ECO:0000259" key="2">
    <source>
        <dbReference type="Pfam" id="PF01494"/>
    </source>
</evidence>
<feature type="compositionally biased region" description="Pro residues" evidence="1">
    <location>
        <begin position="1"/>
        <end position="12"/>
    </location>
</feature>
<proteinExistence type="predicted"/>
<dbReference type="Pfam" id="PF01494">
    <property type="entry name" value="FAD_binding_3"/>
    <property type="match status" value="1"/>
</dbReference>
<protein>
    <submittedName>
        <fullName evidence="3">NAD(P)/FAD-dependent oxidoreductase</fullName>
        <ecNumber evidence="3">1.-.-.-</ecNumber>
    </submittedName>
</protein>
<dbReference type="PANTHER" id="PTHR43747:SF1">
    <property type="entry name" value="SLR1998 PROTEIN"/>
    <property type="match status" value="1"/>
</dbReference>
<evidence type="ECO:0000256" key="1">
    <source>
        <dbReference type="SAM" id="MobiDB-lite"/>
    </source>
</evidence>
<dbReference type="Proteomes" id="UP001597033">
    <property type="component" value="Unassembled WGS sequence"/>
</dbReference>
<feature type="region of interest" description="Disordered" evidence="1">
    <location>
        <begin position="1"/>
        <end position="24"/>
    </location>
</feature>
<dbReference type="EMBL" id="JBHTKN010000019">
    <property type="protein sequence ID" value="MFD1044034.1"/>
    <property type="molecule type" value="Genomic_DNA"/>
</dbReference>
<dbReference type="GO" id="GO:0016491">
    <property type="term" value="F:oxidoreductase activity"/>
    <property type="evidence" value="ECO:0007669"/>
    <property type="project" value="UniProtKB-KW"/>
</dbReference>
<sequence length="467" mass="51634">MTPSESPPPPTAPAARQQSADGAEAGGSEVAVDVLVIGGGPAGTTAATFLARRGWKVTLLEKDVHPRFHIGESLLPMNLPILERLGVLEQVKRIGVHKPGADFPMRGDRDSINVFRFDRALDPKFGYAYQVKRAEFDALLFDNALANGVDARQQVKVEQVEFGADGRPARVHARDAGGNALAFRPRYLVDASGRDTFLGSKLKLKKKNPAHQSAAIFSHFSGVTRREGEEAGNITVERFAHGWMWLIPLTGDVMSVGAVCFPEYLKTRSGDNESFLMQTLRDTPSVWARMGNAQRIAPVHATGNYSYTCTRMHGPGWVMAGDAFAFIDPVFSSGVYLGMNGGEQAAKTVDAILRDPSREAAEQRAMDKRLRRGLRYFSWFIYRFTTPVMEALFAQPRNTLQLEQAVISMLAGDVFDNKAVRWRLRVFRLVYALTALQLAPKALRGWLRRRRQVGERFSGDTLQGGNP</sequence>
<accession>A0ABW3M3T2</accession>